<feature type="transmembrane region" description="Helical" evidence="1">
    <location>
        <begin position="157"/>
        <end position="177"/>
    </location>
</feature>
<feature type="transmembrane region" description="Helical" evidence="1">
    <location>
        <begin position="37"/>
        <end position="59"/>
    </location>
</feature>
<feature type="transmembrane region" description="Helical" evidence="1">
    <location>
        <begin position="189"/>
        <end position="210"/>
    </location>
</feature>
<dbReference type="Proteomes" id="UP000462152">
    <property type="component" value="Unassembled WGS sequence"/>
</dbReference>
<evidence type="ECO:0000313" key="3">
    <source>
        <dbReference type="Proteomes" id="UP000462152"/>
    </source>
</evidence>
<dbReference type="EMBL" id="WOGT01000007">
    <property type="protein sequence ID" value="MUN55644.1"/>
    <property type="molecule type" value="Genomic_DNA"/>
</dbReference>
<accession>A0A7K1LKA9</accession>
<dbReference type="Pfam" id="PF07077">
    <property type="entry name" value="DUF1345"/>
    <property type="match status" value="1"/>
</dbReference>
<feature type="transmembrane region" description="Helical" evidence="1">
    <location>
        <begin position="12"/>
        <end position="31"/>
    </location>
</feature>
<keyword evidence="1" id="KW-1133">Transmembrane helix</keyword>
<organism evidence="2 3">
    <name type="scientific">Rothia koreensis</name>
    <dbReference type="NCBI Taxonomy" id="592378"/>
    <lineage>
        <taxon>Bacteria</taxon>
        <taxon>Bacillati</taxon>
        <taxon>Actinomycetota</taxon>
        <taxon>Actinomycetes</taxon>
        <taxon>Micrococcales</taxon>
        <taxon>Micrococcaceae</taxon>
        <taxon>Rothia</taxon>
    </lineage>
</organism>
<dbReference type="OrthoDB" id="64737at2"/>
<dbReference type="RefSeq" id="WP_129315956.1">
    <property type="nucleotide sequence ID" value="NZ_NOIQ01000015.1"/>
</dbReference>
<comment type="caution">
    <text evidence="2">The sequence shown here is derived from an EMBL/GenBank/DDBJ whole genome shotgun (WGS) entry which is preliminary data.</text>
</comment>
<protein>
    <submittedName>
        <fullName evidence="2">DUF1345 domain-containing protein</fullName>
    </submittedName>
</protein>
<reference evidence="2 3" key="1">
    <citation type="submission" date="2019-12" db="EMBL/GenBank/DDBJ databases">
        <authorList>
            <person name="Li J."/>
            <person name="Shi Y."/>
            <person name="Xu G."/>
            <person name="Xiao D."/>
            <person name="Ran X."/>
        </authorList>
    </citation>
    <scope>NUCLEOTIDE SEQUENCE [LARGE SCALE GENOMIC DNA]</scope>
    <source>
        <strain evidence="2 3">JCM 15915</strain>
    </source>
</reference>
<sequence>MRRLLPLSAHVRLLYSLVLGILVGFFTTLGVNVSWGVLVGLTVVALAFVVLNWLVLWPMDPDQTQRHAMRERYNPVLEELLITIVAVISMVGLVMVMVIDDSGYGSLAALVGLAGVFLAWAMLHVMYTTQYAHVYFSGHESGGLDFGKPGKPRYIDFLYFSFMVGMTYGTTDVGVLTTTLRAFVLRHGLLSFVFGTVILATGVSLVSGIFT</sequence>
<evidence type="ECO:0000256" key="1">
    <source>
        <dbReference type="SAM" id="Phobius"/>
    </source>
</evidence>
<gene>
    <name evidence="2" type="ORF">GMA10_10545</name>
</gene>
<proteinExistence type="predicted"/>
<name>A0A7K1LKA9_9MICC</name>
<keyword evidence="1" id="KW-0472">Membrane</keyword>
<feature type="transmembrane region" description="Helical" evidence="1">
    <location>
        <begin position="105"/>
        <end position="127"/>
    </location>
</feature>
<keyword evidence="3" id="KW-1185">Reference proteome</keyword>
<dbReference type="InterPro" id="IPR009781">
    <property type="entry name" value="DUF1345"/>
</dbReference>
<dbReference type="AlphaFoldDB" id="A0A7K1LKA9"/>
<evidence type="ECO:0000313" key="2">
    <source>
        <dbReference type="EMBL" id="MUN55644.1"/>
    </source>
</evidence>
<feature type="transmembrane region" description="Helical" evidence="1">
    <location>
        <begin position="80"/>
        <end position="99"/>
    </location>
</feature>
<keyword evidence="1" id="KW-0812">Transmembrane</keyword>